<dbReference type="PANTHER" id="PTHR43179">
    <property type="entry name" value="RHAMNOSYLTRANSFERASE WBBL"/>
    <property type="match status" value="1"/>
</dbReference>
<keyword evidence="2" id="KW-1185">Reference proteome</keyword>
<dbReference type="InterPro" id="IPR029044">
    <property type="entry name" value="Nucleotide-diphossugar_trans"/>
</dbReference>
<accession>A0A540R941</accession>
<evidence type="ECO:0000313" key="1">
    <source>
        <dbReference type="EMBL" id="TQE44260.1"/>
    </source>
</evidence>
<evidence type="ECO:0000313" key="2">
    <source>
        <dbReference type="Proteomes" id="UP000318080"/>
    </source>
</evidence>
<dbReference type="Proteomes" id="UP000318080">
    <property type="component" value="Unassembled WGS sequence"/>
</dbReference>
<name>A0A540R941_9CORY</name>
<organism evidence="1 2">
    <name type="scientific">Corynebacterium phoceense</name>
    <dbReference type="NCBI Taxonomy" id="1686286"/>
    <lineage>
        <taxon>Bacteria</taxon>
        <taxon>Bacillati</taxon>
        <taxon>Actinomycetota</taxon>
        <taxon>Actinomycetes</taxon>
        <taxon>Mycobacteriales</taxon>
        <taxon>Corynebacteriaceae</taxon>
        <taxon>Corynebacterium</taxon>
    </lineage>
</organism>
<sequence length="300" mass="32116">MVKHAHAGSQRPLGVVTVTFSPGDYLAACLDSLPAATAADAVVVLADNGSTDGVPQAAAAQRPNVELLDTGGNIGYGGGMNAGAARLRELAAEGVIRDDFFLITNPDVTFGDGALDALIACAEAWPRAAAVGPRIVEPDGTNYPSARAIPTLATGIGHALFGTVWPSNPWSKAYRNDADMTRQRITGWLSGSCVLVRWDAFEAIGGFDERYFMYLEDVDLGDRFTRAGWENVFCPEAIITHAKGHSTQAHASAMLRAHHASAYRFQADRHPAWWQAPVRWALKIGLRLRACYAVATARKG</sequence>
<gene>
    <name evidence="1" type="ORF">EJK80_03450</name>
</gene>
<reference evidence="1 2" key="1">
    <citation type="submission" date="2019-06" db="EMBL/GenBank/DDBJ databases">
        <title>Draft genome of C. phoceense Strain 272.</title>
        <authorList>
            <person name="Pacheco L.G.C."/>
            <person name="Barberis C.M."/>
            <person name="Almuzara M.N."/>
            <person name="Traglia G.M."/>
            <person name="Santos C.S."/>
            <person name="Rocha D.J.P.G."/>
            <person name="Aguiar E.R.G.R."/>
            <person name="Vay C.A."/>
        </authorList>
    </citation>
    <scope>NUCLEOTIDE SEQUENCE [LARGE SCALE GENOMIC DNA]</scope>
    <source>
        <strain evidence="1 2">272</strain>
    </source>
</reference>
<dbReference type="PANTHER" id="PTHR43179:SF7">
    <property type="entry name" value="RHAMNOSYLTRANSFERASE WBBL"/>
    <property type="match status" value="1"/>
</dbReference>
<proteinExistence type="predicted"/>
<dbReference type="STRING" id="1686286.GCA_900092335_00896"/>
<dbReference type="AlphaFoldDB" id="A0A540R941"/>
<protein>
    <submittedName>
        <fullName evidence="1">Glycosyltransferase family 2 protein</fullName>
    </submittedName>
</protein>
<dbReference type="CDD" id="cd04186">
    <property type="entry name" value="GT_2_like_c"/>
    <property type="match status" value="1"/>
</dbReference>
<dbReference type="Gene3D" id="3.90.550.10">
    <property type="entry name" value="Spore Coat Polysaccharide Biosynthesis Protein SpsA, Chain A"/>
    <property type="match status" value="1"/>
</dbReference>
<dbReference type="Pfam" id="PF13641">
    <property type="entry name" value="Glyco_tranf_2_3"/>
    <property type="match status" value="1"/>
</dbReference>
<dbReference type="SUPFAM" id="SSF53448">
    <property type="entry name" value="Nucleotide-diphospho-sugar transferases"/>
    <property type="match status" value="1"/>
</dbReference>
<comment type="caution">
    <text evidence="1">The sequence shown here is derived from an EMBL/GenBank/DDBJ whole genome shotgun (WGS) entry which is preliminary data.</text>
</comment>
<keyword evidence="1" id="KW-0808">Transferase</keyword>
<dbReference type="GO" id="GO:0016740">
    <property type="term" value="F:transferase activity"/>
    <property type="evidence" value="ECO:0007669"/>
    <property type="project" value="UniProtKB-KW"/>
</dbReference>
<dbReference type="EMBL" id="VHIR01000003">
    <property type="protein sequence ID" value="TQE44260.1"/>
    <property type="molecule type" value="Genomic_DNA"/>
</dbReference>